<sequence length="43" mass="4751">MTAFRICPPTDPGHGRGSFAELVGANPRGTKNRVKNNGKKWHF</sequence>
<dbReference type="Proteomes" id="UP000663722">
    <property type="component" value="Chromosome"/>
</dbReference>
<evidence type="ECO:0000313" key="3">
    <source>
        <dbReference type="Proteomes" id="UP000663722"/>
    </source>
</evidence>
<feature type="region of interest" description="Disordered" evidence="1">
    <location>
        <begin position="1"/>
        <end position="43"/>
    </location>
</feature>
<dbReference type="KEGG" id="dmm:dnm_018020"/>
<evidence type="ECO:0000313" key="2">
    <source>
        <dbReference type="EMBL" id="QTA85787.1"/>
    </source>
</evidence>
<dbReference type="EMBL" id="CP061800">
    <property type="protein sequence ID" value="QTA85787.1"/>
    <property type="molecule type" value="Genomic_DNA"/>
</dbReference>
<proteinExistence type="predicted"/>
<feature type="compositionally biased region" description="Basic residues" evidence="1">
    <location>
        <begin position="30"/>
        <end position="43"/>
    </location>
</feature>
<name>A0A975BI30_9BACT</name>
<evidence type="ECO:0000256" key="1">
    <source>
        <dbReference type="SAM" id="MobiDB-lite"/>
    </source>
</evidence>
<keyword evidence="3" id="KW-1185">Reference proteome</keyword>
<organism evidence="2 3">
    <name type="scientific">Desulfonema magnum</name>
    <dbReference type="NCBI Taxonomy" id="45655"/>
    <lineage>
        <taxon>Bacteria</taxon>
        <taxon>Pseudomonadati</taxon>
        <taxon>Thermodesulfobacteriota</taxon>
        <taxon>Desulfobacteria</taxon>
        <taxon>Desulfobacterales</taxon>
        <taxon>Desulfococcaceae</taxon>
        <taxon>Desulfonema</taxon>
    </lineage>
</organism>
<accession>A0A975BI30</accession>
<gene>
    <name evidence="2" type="ORF">dnm_018020</name>
</gene>
<reference evidence="2" key="1">
    <citation type="journal article" date="2021" name="Microb. Physiol.">
        <title>Proteogenomic Insights into the Physiology of Marine, Sulfate-Reducing, Filamentous Desulfonema limicola and Desulfonema magnum.</title>
        <authorList>
            <person name="Schnaars V."/>
            <person name="Wohlbrand L."/>
            <person name="Scheve S."/>
            <person name="Hinrichs C."/>
            <person name="Reinhardt R."/>
            <person name="Rabus R."/>
        </authorList>
    </citation>
    <scope>NUCLEOTIDE SEQUENCE</scope>
    <source>
        <strain evidence="2">4be13</strain>
    </source>
</reference>
<dbReference type="AlphaFoldDB" id="A0A975BI30"/>
<protein>
    <submittedName>
        <fullName evidence="2">Uncharacterized protein</fullName>
    </submittedName>
</protein>